<accession>D8U6G5</accession>
<gene>
    <name evidence="5" type="ORF">VOLCADRAFT_106305</name>
</gene>
<dbReference type="eggNOG" id="KOG0710">
    <property type="taxonomic scope" value="Eukaryota"/>
</dbReference>
<evidence type="ECO:0000256" key="2">
    <source>
        <dbReference type="PROSITE-ProRule" id="PRU00285"/>
    </source>
</evidence>
<evidence type="ECO:0000256" key="3">
    <source>
        <dbReference type="RuleBase" id="RU003616"/>
    </source>
</evidence>
<dbReference type="InParanoid" id="D8U6G5"/>
<sequence>MALSTVVFADPFFSEMDRAMNRFINSALGNPMSGATAGGSSRAGVAQPSLAMDIIETPTAYELHADTPGMSPEDVKVELHEGVLTVSGERKISHSLKDEGGKVWRSERSSYSFSRAFTLPENANAEDISASIDKGVLRVTVPKKEPPAKKEPKRIAVKSAL</sequence>
<dbReference type="InterPro" id="IPR008978">
    <property type="entry name" value="HSP20-like_chaperone"/>
</dbReference>
<dbReference type="GeneID" id="9624062"/>
<comment type="similarity">
    <text evidence="2 3">Belongs to the small heat shock protein (HSP20) family.</text>
</comment>
<reference evidence="5 6" key="1">
    <citation type="journal article" date="2010" name="Science">
        <title>Genomic analysis of organismal complexity in the multicellular green alga Volvox carteri.</title>
        <authorList>
            <person name="Prochnik S.E."/>
            <person name="Umen J."/>
            <person name="Nedelcu A.M."/>
            <person name="Hallmann A."/>
            <person name="Miller S.M."/>
            <person name="Nishii I."/>
            <person name="Ferris P."/>
            <person name="Kuo A."/>
            <person name="Mitros T."/>
            <person name="Fritz-Laylin L.K."/>
            <person name="Hellsten U."/>
            <person name="Chapman J."/>
            <person name="Simakov O."/>
            <person name="Rensing S.A."/>
            <person name="Terry A."/>
            <person name="Pangilinan J."/>
            <person name="Kapitonov V."/>
            <person name="Jurka J."/>
            <person name="Salamov A."/>
            <person name="Shapiro H."/>
            <person name="Schmutz J."/>
            <person name="Grimwood J."/>
            <person name="Lindquist E."/>
            <person name="Lucas S."/>
            <person name="Grigoriev I.V."/>
            <person name="Schmitt R."/>
            <person name="Kirk D."/>
            <person name="Rokhsar D.S."/>
        </authorList>
    </citation>
    <scope>NUCLEOTIDE SEQUENCE [LARGE SCALE GENOMIC DNA]</scope>
    <source>
        <strain evidence="6">f. Nagariensis / Eve</strain>
    </source>
</reference>
<dbReference type="STRING" id="3068.D8U6G5"/>
<feature type="domain" description="SHSP" evidence="4">
    <location>
        <begin position="41"/>
        <end position="158"/>
    </location>
</feature>
<dbReference type="PANTHER" id="PTHR11527">
    <property type="entry name" value="HEAT-SHOCK PROTEIN 20 FAMILY MEMBER"/>
    <property type="match status" value="1"/>
</dbReference>
<dbReference type="EMBL" id="GL378362">
    <property type="protein sequence ID" value="EFJ44709.1"/>
    <property type="molecule type" value="Genomic_DNA"/>
</dbReference>
<keyword evidence="1" id="KW-0346">Stress response</keyword>
<proteinExistence type="inferred from homology"/>
<evidence type="ECO:0000256" key="1">
    <source>
        <dbReference type="ARBA" id="ARBA00023016"/>
    </source>
</evidence>
<dbReference type="Gene3D" id="2.60.40.790">
    <property type="match status" value="1"/>
</dbReference>
<dbReference type="PROSITE" id="PS01031">
    <property type="entry name" value="SHSP"/>
    <property type="match status" value="1"/>
</dbReference>
<dbReference type="InterPro" id="IPR031107">
    <property type="entry name" value="Small_HSP"/>
</dbReference>
<dbReference type="OrthoDB" id="1245404at2759"/>
<dbReference type="SUPFAM" id="SSF49764">
    <property type="entry name" value="HSP20-like chaperones"/>
    <property type="match status" value="1"/>
</dbReference>
<dbReference type="RefSeq" id="XP_002954285.1">
    <property type="nucleotide sequence ID" value="XM_002954239.1"/>
</dbReference>
<dbReference type="Pfam" id="PF00011">
    <property type="entry name" value="HSP20"/>
    <property type="match status" value="1"/>
</dbReference>
<name>D8U6G5_VOLCA</name>
<protein>
    <recommendedName>
        <fullName evidence="4">SHSP domain-containing protein</fullName>
    </recommendedName>
</protein>
<evidence type="ECO:0000313" key="6">
    <source>
        <dbReference type="Proteomes" id="UP000001058"/>
    </source>
</evidence>
<evidence type="ECO:0000259" key="4">
    <source>
        <dbReference type="PROSITE" id="PS01031"/>
    </source>
</evidence>
<dbReference type="CDD" id="cd06464">
    <property type="entry name" value="ACD_sHsps-like"/>
    <property type="match status" value="1"/>
</dbReference>
<dbReference type="Proteomes" id="UP000001058">
    <property type="component" value="Unassembled WGS sequence"/>
</dbReference>
<dbReference type="AlphaFoldDB" id="D8U6G5"/>
<organism evidence="6">
    <name type="scientific">Volvox carteri f. nagariensis</name>
    <dbReference type="NCBI Taxonomy" id="3068"/>
    <lineage>
        <taxon>Eukaryota</taxon>
        <taxon>Viridiplantae</taxon>
        <taxon>Chlorophyta</taxon>
        <taxon>core chlorophytes</taxon>
        <taxon>Chlorophyceae</taxon>
        <taxon>CS clade</taxon>
        <taxon>Chlamydomonadales</taxon>
        <taxon>Volvocaceae</taxon>
        <taxon>Volvox</taxon>
    </lineage>
</organism>
<dbReference type="KEGG" id="vcn:VOLCADRAFT_106305"/>
<dbReference type="InterPro" id="IPR002068">
    <property type="entry name" value="A-crystallin/Hsp20_dom"/>
</dbReference>
<evidence type="ECO:0000313" key="5">
    <source>
        <dbReference type="EMBL" id="EFJ44709.1"/>
    </source>
</evidence>
<keyword evidence="6" id="KW-1185">Reference proteome</keyword>
<dbReference type="FunCoup" id="D8U6G5">
    <property type="interactions" value="81"/>
</dbReference>